<comment type="cofactor">
    <cofactor evidence="1 19">
        <name>Ca(2+)</name>
        <dbReference type="ChEBI" id="CHEBI:29108"/>
    </cofactor>
</comment>
<evidence type="ECO:0000313" key="24">
    <source>
        <dbReference type="Proteomes" id="UP001465755"/>
    </source>
</evidence>
<comment type="pathway">
    <text evidence="3">Protein modification; protein glycosylation.</text>
</comment>
<dbReference type="GO" id="GO:0005975">
    <property type="term" value="P:carbohydrate metabolic process"/>
    <property type="evidence" value="ECO:0007669"/>
    <property type="project" value="InterPro"/>
</dbReference>
<feature type="active site" evidence="18">
    <location>
        <position position="529"/>
    </location>
</feature>
<keyword evidence="15 21" id="KW-0326">Glycosidase</keyword>
<dbReference type="GO" id="GO:0000139">
    <property type="term" value="C:Golgi membrane"/>
    <property type="evidence" value="ECO:0007669"/>
    <property type="project" value="UniProtKB-SubCell"/>
</dbReference>
<evidence type="ECO:0000256" key="2">
    <source>
        <dbReference type="ARBA" id="ARBA00004323"/>
    </source>
</evidence>
<evidence type="ECO:0000256" key="17">
    <source>
        <dbReference type="ARBA" id="ARBA00048605"/>
    </source>
</evidence>
<reference evidence="23 24" key="1">
    <citation type="journal article" date="2024" name="Nat. Commun.">
        <title>Phylogenomics reveals the evolutionary origins of lichenization in chlorophyte algae.</title>
        <authorList>
            <person name="Puginier C."/>
            <person name="Libourel C."/>
            <person name="Otte J."/>
            <person name="Skaloud P."/>
            <person name="Haon M."/>
            <person name="Grisel S."/>
            <person name="Petersen M."/>
            <person name="Berrin J.G."/>
            <person name="Delaux P.M."/>
            <person name="Dal Grande F."/>
            <person name="Keller J."/>
        </authorList>
    </citation>
    <scope>NUCLEOTIDE SEQUENCE [LARGE SCALE GENOMIC DNA]</scope>
    <source>
        <strain evidence="23 24">SAG 2036</strain>
    </source>
</reference>
<sequence>MRTSTIIVGSISVLLLFLVCTQVLHSRLSDKETGAGKTKVSRPFLTTARDLASQEAKLQAIQAAAEEQARLVIQTQHLAVEVEALTHGLEAQTKRQEEARLQAEKAATVQKLMQETSKHQAQPGLASLVTHKAPPVTNPRIARSNVPLKPRSPEEWLPLLVPTPQDPGNHPHLSDQEVQRRRQAIKAAAQHSWDAYAKLAWGMDELMPLSAKGKNSFGALGATICDSLDTLWLMDMKEAFQAGKEWVLTSLQLHRPYDASVFETTIRIVGGLLSAHLLSHDPVFLTKAEEVAAVLLRAWDTPTGIPYNTLNLQTGIGKNPSWTMRGSTLSEYGTEQLELITLSALTGNATYGNRSEAVIRFLHTHYPEKGLMPLYIHPNTGKFTTQRLSLGALGDSYYEYLLKAWLLKGKADDMYRAMWEAAMDDMIACLLFESTPSRYKYIAEYDRGRIKHKFDHLGCFIPAMLALGAKEGAVTGEKARRYMTLAEDLTLTCWEMYSRQPSGLSPEYIIFNSGKDMASGVHHYLLRPEALEAMYIMWHVTRREKYRDWAWQMFLAFEKHCKVEHGYAGVKDVRTVPCKNDDTMQSFWIAEALKYLYLMFSPPDLLPLDKWVLNTEAHPLPIHQQGQHLINTKL</sequence>
<keyword evidence="8 19" id="KW-0106">Calcium</keyword>
<keyword evidence="22" id="KW-0732">Signal</keyword>
<dbReference type="GO" id="GO:0004571">
    <property type="term" value="F:mannosyl-oligosaccharide 1,2-alpha-mannosidase activity"/>
    <property type="evidence" value="ECO:0007669"/>
    <property type="project" value="UniProtKB-EC"/>
</dbReference>
<comment type="catalytic activity">
    <reaction evidence="16">
        <text>N(4)-(alpha-D-Man-(1-&gt;2)-alpha-D-Man-(1-&gt;2)-alpha-D-Man-(1-&gt;3)-[alpha-D-Man-(1-&gt;3)-[alpha-D-Man-(1-&gt;2)-alpha-D-Man-(1-&gt;6)]-alpha-D-Man-(1-&gt;6)]-beta-D-Man-(1-&gt;4)-beta-D-GlcNAc-(1-&gt;4)-beta-D-GlcNAc)-L-asparaginyl-[protein] (N-glucan mannose isomer 8A1,2,3B1,3) + 3 H2O = N(4)-(alpha-D-Man-(1-&gt;3)-[alpha-D-Man-(1-&gt;3)-[alpha-D-Man-(1-&gt;6)]-alpha-D-Man-(1-&gt;6)]-beta-D-Man-(1-&gt;4)-beta-D-GlcNAc-(1-&gt;4)-beta-D-GlcNAc)-L-asparaginyl-[protein] (N-glucan mannose isomer 5A1,2) + 3 beta-D-mannose</text>
        <dbReference type="Rhea" id="RHEA:56028"/>
        <dbReference type="Rhea" id="RHEA-COMP:14358"/>
        <dbReference type="Rhea" id="RHEA-COMP:14367"/>
        <dbReference type="ChEBI" id="CHEBI:15377"/>
        <dbReference type="ChEBI" id="CHEBI:28563"/>
        <dbReference type="ChEBI" id="CHEBI:59087"/>
        <dbReference type="ChEBI" id="CHEBI:60628"/>
        <dbReference type="EC" id="3.2.1.113"/>
    </reaction>
</comment>
<evidence type="ECO:0000256" key="1">
    <source>
        <dbReference type="ARBA" id="ARBA00001913"/>
    </source>
</evidence>
<dbReference type="InterPro" id="IPR001382">
    <property type="entry name" value="Glyco_hydro_47"/>
</dbReference>
<dbReference type="EC" id="3.2.1.-" evidence="21"/>
<feature type="disulfide bond" evidence="20">
    <location>
        <begin position="459"/>
        <end position="493"/>
    </location>
</feature>
<proteinExistence type="inferred from homology"/>
<evidence type="ECO:0000256" key="5">
    <source>
        <dbReference type="ARBA" id="ARBA00022692"/>
    </source>
</evidence>
<evidence type="ECO:0000256" key="3">
    <source>
        <dbReference type="ARBA" id="ARBA00004922"/>
    </source>
</evidence>
<evidence type="ECO:0000256" key="7">
    <source>
        <dbReference type="ARBA" id="ARBA00022801"/>
    </source>
</evidence>
<evidence type="ECO:0000256" key="14">
    <source>
        <dbReference type="ARBA" id="ARBA00023180"/>
    </source>
</evidence>
<name>A0AAW1NT47_9CHLO</name>
<comment type="subcellular location">
    <subcellularLocation>
        <location evidence="2">Golgi apparatus membrane</location>
        <topology evidence="2">Single-pass type II membrane protein</topology>
    </subcellularLocation>
</comment>
<dbReference type="FunFam" id="1.50.10.10:FF:000017">
    <property type="entry name" value="alpha-1,2-Mannosidase"/>
    <property type="match status" value="1"/>
</dbReference>
<feature type="active site" description="Proton donor" evidence="18">
    <location>
        <position position="507"/>
    </location>
</feature>
<evidence type="ECO:0000256" key="16">
    <source>
        <dbReference type="ARBA" id="ARBA00047669"/>
    </source>
</evidence>
<dbReference type="Proteomes" id="UP001465755">
    <property type="component" value="Unassembled WGS sequence"/>
</dbReference>
<comment type="catalytic activity">
    <reaction evidence="17">
        <text>N(4)-(alpha-D-Man-(1-&gt;2)-alpha-D-Man-(1-&gt;2)-alpha-D-Man-(1-&gt;3)-[alpha-D-Man-(1-&gt;2)-alpha-D-Man-(1-&gt;3)-[alpha-D-Man-(1-&gt;2)-alpha-D-Man-(1-&gt;6)]-alpha-D-Man-(1-&gt;6)]-beta-D-Man-(1-&gt;4)-beta-D-GlcNAc-(1-&gt;4)-beta-D-GlcNAc)-L-asparaginyl-[protein] (N-glucan mannose isomer 9A1,2,3B1,2,3) + 4 H2O = N(4)-(alpha-D-Man-(1-&gt;3)-[alpha-D-Man-(1-&gt;3)-[alpha-D-Man-(1-&gt;6)]-alpha-D-Man-(1-&gt;6)]-beta-D-Man-(1-&gt;4)-beta-D-GlcNAc-(1-&gt;4)-beta-D-GlcNAc)-L-asparaginyl-[protein] (N-glucan mannose isomer 5A1,2) + 4 beta-D-mannose</text>
        <dbReference type="Rhea" id="RHEA:56008"/>
        <dbReference type="Rhea" id="RHEA-COMP:14356"/>
        <dbReference type="Rhea" id="RHEA-COMP:14367"/>
        <dbReference type="ChEBI" id="CHEBI:15377"/>
        <dbReference type="ChEBI" id="CHEBI:28563"/>
        <dbReference type="ChEBI" id="CHEBI:59087"/>
        <dbReference type="ChEBI" id="CHEBI:139493"/>
        <dbReference type="EC" id="3.2.1.113"/>
    </reaction>
</comment>
<keyword evidence="14" id="KW-0325">Glycoprotein</keyword>
<dbReference type="InterPro" id="IPR050749">
    <property type="entry name" value="Glycosyl_Hydrolase_47"/>
</dbReference>
<feature type="signal peptide" evidence="22">
    <location>
        <begin position="1"/>
        <end position="26"/>
    </location>
</feature>
<comment type="caution">
    <text evidence="23">The sequence shown here is derived from an EMBL/GenBank/DDBJ whole genome shotgun (WGS) entry which is preliminary data.</text>
</comment>
<keyword evidence="7 21" id="KW-0378">Hydrolase</keyword>
<evidence type="ECO:0000313" key="23">
    <source>
        <dbReference type="EMBL" id="KAK9793228.1"/>
    </source>
</evidence>
<feature type="active site" description="Proton donor" evidence="18">
    <location>
        <position position="263"/>
    </location>
</feature>
<feature type="active site" evidence="18">
    <location>
        <position position="395"/>
    </location>
</feature>
<dbReference type="Gene3D" id="1.50.10.10">
    <property type="match status" value="1"/>
</dbReference>
<dbReference type="PRINTS" id="PR00747">
    <property type="entry name" value="GLYHDRLASE47"/>
</dbReference>
<dbReference type="EMBL" id="JALJOQ010000152">
    <property type="protein sequence ID" value="KAK9793228.1"/>
    <property type="molecule type" value="Genomic_DNA"/>
</dbReference>
<evidence type="ECO:0000256" key="13">
    <source>
        <dbReference type="ARBA" id="ARBA00023157"/>
    </source>
</evidence>
<evidence type="ECO:0000256" key="19">
    <source>
        <dbReference type="PIRSR" id="PIRSR601382-2"/>
    </source>
</evidence>
<dbReference type="GO" id="GO:0005783">
    <property type="term" value="C:endoplasmic reticulum"/>
    <property type="evidence" value="ECO:0007669"/>
    <property type="project" value="TreeGrafter"/>
</dbReference>
<feature type="binding site" evidence="19">
    <location>
        <position position="615"/>
    </location>
    <ligand>
        <name>Ca(2+)</name>
        <dbReference type="ChEBI" id="CHEBI:29108"/>
    </ligand>
</feature>
<evidence type="ECO:0000256" key="11">
    <source>
        <dbReference type="ARBA" id="ARBA00023034"/>
    </source>
</evidence>
<evidence type="ECO:0000256" key="18">
    <source>
        <dbReference type="PIRSR" id="PIRSR601382-1"/>
    </source>
</evidence>
<dbReference type="InterPro" id="IPR036026">
    <property type="entry name" value="Seven-hairpin_glycosidases"/>
</dbReference>
<organism evidence="23 24">
    <name type="scientific">Symbiochloris irregularis</name>
    <dbReference type="NCBI Taxonomy" id="706552"/>
    <lineage>
        <taxon>Eukaryota</taxon>
        <taxon>Viridiplantae</taxon>
        <taxon>Chlorophyta</taxon>
        <taxon>core chlorophytes</taxon>
        <taxon>Trebouxiophyceae</taxon>
        <taxon>Trebouxiales</taxon>
        <taxon>Trebouxiaceae</taxon>
        <taxon>Symbiochloris</taxon>
    </lineage>
</organism>
<dbReference type="AlphaFoldDB" id="A0AAW1NT47"/>
<feature type="chain" id="PRO_5043990877" description="alpha-1,2-Mannosidase" evidence="22">
    <location>
        <begin position="27"/>
        <end position="634"/>
    </location>
</feature>
<protein>
    <recommendedName>
        <fullName evidence="21">alpha-1,2-Mannosidase</fullName>
        <ecNumber evidence="21">3.2.1.-</ecNumber>
    </recommendedName>
</protein>
<accession>A0AAW1NT47</accession>
<dbReference type="SUPFAM" id="SSF48225">
    <property type="entry name" value="Seven-hairpin glycosidases"/>
    <property type="match status" value="1"/>
</dbReference>
<dbReference type="Pfam" id="PF01532">
    <property type="entry name" value="Glyco_hydro_47"/>
    <property type="match status" value="1"/>
</dbReference>
<keyword evidence="5" id="KW-0812">Transmembrane</keyword>
<evidence type="ECO:0000256" key="20">
    <source>
        <dbReference type="PIRSR" id="PIRSR601382-3"/>
    </source>
</evidence>
<comment type="similarity">
    <text evidence="4 21">Belongs to the glycosyl hydrolase 47 family.</text>
</comment>
<keyword evidence="24" id="KW-1185">Reference proteome</keyword>
<evidence type="ECO:0000256" key="12">
    <source>
        <dbReference type="ARBA" id="ARBA00023136"/>
    </source>
</evidence>
<evidence type="ECO:0000256" key="15">
    <source>
        <dbReference type="ARBA" id="ARBA00023295"/>
    </source>
</evidence>
<evidence type="ECO:0000256" key="10">
    <source>
        <dbReference type="ARBA" id="ARBA00022989"/>
    </source>
</evidence>
<evidence type="ECO:0000256" key="22">
    <source>
        <dbReference type="SAM" id="SignalP"/>
    </source>
</evidence>
<keyword evidence="11" id="KW-0333">Golgi apparatus</keyword>
<keyword evidence="9" id="KW-0735">Signal-anchor</keyword>
<evidence type="ECO:0000256" key="9">
    <source>
        <dbReference type="ARBA" id="ARBA00022968"/>
    </source>
</evidence>
<keyword evidence="12" id="KW-0472">Membrane</keyword>
<keyword evidence="10" id="KW-1133">Transmembrane helix</keyword>
<evidence type="ECO:0000256" key="21">
    <source>
        <dbReference type="RuleBase" id="RU361193"/>
    </source>
</evidence>
<dbReference type="InterPro" id="IPR012341">
    <property type="entry name" value="6hp_glycosidase-like_sf"/>
</dbReference>
<dbReference type="GO" id="GO:0005509">
    <property type="term" value="F:calcium ion binding"/>
    <property type="evidence" value="ECO:0007669"/>
    <property type="project" value="InterPro"/>
</dbReference>
<dbReference type="PANTHER" id="PTHR11742:SF6">
    <property type="entry name" value="MANNOSYL-OLIGOSACCHARIDE ALPHA-1,2-MANNOSIDASE IA-RELATED"/>
    <property type="match status" value="1"/>
</dbReference>
<evidence type="ECO:0000256" key="8">
    <source>
        <dbReference type="ARBA" id="ARBA00022837"/>
    </source>
</evidence>
<keyword evidence="6 19" id="KW-0479">Metal-binding</keyword>
<dbReference type="GO" id="GO:0009100">
    <property type="term" value="P:glycoprotein metabolic process"/>
    <property type="evidence" value="ECO:0007669"/>
    <property type="project" value="UniProtKB-ARBA"/>
</dbReference>
<dbReference type="PANTHER" id="PTHR11742">
    <property type="entry name" value="MANNOSYL-OLIGOSACCHARIDE ALPHA-1,2-MANNOSIDASE-RELATED"/>
    <property type="match status" value="1"/>
</dbReference>
<keyword evidence="13 20" id="KW-1015">Disulfide bond</keyword>
<evidence type="ECO:0000256" key="6">
    <source>
        <dbReference type="ARBA" id="ARBA00022723"/>
    </source>
</evidence>
<evidence type="ECO:0000256" key="4">
    <source>
        <dbReference type="ARBA" id="ARBA00007658"/>
    </source>
</evidence>
<gene>
    <name evidence="23" type="ORF">WJX73_008108</name>
</gene>